<evidence type="ECO:0000256" key="2">
    <source>
        <dbReference type="ARBA" id="ARBA00005745"/>
    </source>
</evidence>
<evidence type="ECO:0000256" key="4">
    <source>
        <dbReference type="ARBA" id="ARBA00022692"/>
    </source>
</evidence>
<feature type="domain" description="Type II secretion system protein GspF" evidence="8">
    <location>
        <begin position="218"/>
        <end position="341"/>
    </location>
</feature>
<dbReference type="InterPro" id="IPR042094">
    <property type="entry name" value="T2SS_GspF_sf"/>
</dbReference>
<comment type="caution">
    <text evidence="9">The sequence shown here is derived from an EMBL/GenBank/DDBJ whole genome shotgun (WGS) entry which is preliminary data.</text>
</comment>
<dbReference type="Pfam" id="PF00482">
    <property type="entry name" value="T2SSF"/>
    <property type="match status" value="2"/>
</dbReference>
<protein>
    <recommendedName>
        <fullName evidence="8">Type II secretion system protein GspF domain-containing protein</fullName>
    </recommendedName>
</protein>
<keyword evidence="5 7" id="KW-1133">Transmembrane helix</keyword>
<dbReference type="AlphaFoldDB" id="A0A1F7GTY0"/>
<feature type="domain" description="Type II secretion system protein GspF" evidence="8">
    <location>
        <begin position="21"/>
        <end position="140"/>
    </location>
</feature>
<dbReference type="Gene3D" id="1.20.81.30">
    <property type="entry name" value="Type II secretion system (T2SS), domain F"/>
    <property type="match status" value="2"/>
</dbReference>
<evidence type="ECO:0000259" key="8">
    <source>
        <dbReference type="Pfam" id="PF00482"/>
    </source>
</evidence>
<dbReference type="InterPro" id="IPR003004">
    <property type="entry name" value="GspF/PilC"/>
</dbReference>
<feature type="transmembrane region" description="Helical" evidence="7">
    <location>
        <begin position="117"/>
        <end position="139"/>
    </location>
</feature>
<comment type="similarity">
    <text evidence="2">Belongs to the GSP F family.</text>
</comment>
<feature type="transmembrane region" description="Helical" evidence="7">
    <location>
        <begin position="159"/>
        <end position="189"/>
    </location>
</feature>
<evidence type="ECO:0000256" key="3">
    <source>
        <dbReference type="ARBA" id="ARBA00022475"/>
    </source>
</evidence>
<evidence type="ECO:0000256" key="1">
    <source>
        <dbReference type="ARBA" id="ARBA00004651"/>
    </source>
</evidence>
<proteinExistence type="inferred from homology"/>
<sequence>MNTKTYSISIPTSEKMSMMISLATMLGSGITLIEAAFSLLEDAKGNQKKILTVIKDDITQGKQLYLSFEKFPSVFDKVTINIIKASEESGTLDTTLKQIVQNIKKDTEFMDRIKSALYYPFFIMLVFIGMLLMILIVVIPKISTVFLSLRLELPLPTRILIFMSQFILKYTIPTVISFLLLSTIIFIIYKTKKRQLIQTILSLPLIRRLIVKIDLTRFTRNLSTLLKSAVTITSALELTEDIMINKDVKKTIHQCGSMVLAGKRLSDGLKLSKKYIPSIMIRIIESGEKSGTLEKSLEEVADYLDYELSGSLKAITTMMEPVMLVFVGIMIGGMMISIIAPIYGLISQVGGK</sequence>
<gene>
    <name evidence="9" type="ORF">A2866_05820</name>
</gene>
<evidence type="ECO:0000256" key="5">
    <source>
        <dbReference type="ARBA" id="ARBA00022989"/>
    </source>
</evidence>
<dbReference type="GO" id="GO:0005886">
    <property type="term" value="C:plasma membrane"/>
    <property type="evidence" value="ECO:0007669"/>
    <property type="project" value="UniProtKB-SubCell"/>
</dbReference>
<evidence type="ECO:0000256" key="7">
    <source>
        <dbReference type="SAM" id="Phobius"/>
    </source>
</evidence>
<organism evidence="9 10">
    <name type="scientific">Candidatus Roizmanbacteria bacterium RIFCSPHIGHO2_01_FULL_39_8</name>
    <dbReference type="NCBI Taxonomy" id="1802033"/>
    <lineage>
        <taxon>Bacteria</taxon>
        <taxon>Candidatus Roizmaniibacteriota</taxon>
    </lineage>
</organism>
<dbReference type="EMBL" id="MFZI01000009">
    <property type="protein sequence ID" value="OGK22066.1"/>
    <property type="molecule type" value="Genomic_DNA"/>
</dbReference>
<reference evidence="9 10" key="1">
    <citation type="journal article" date="2016" name="Nat. Commun.">
        <title>Thousands of microbial genomes shed light on interconnected biogeochemical processes in an aquifer system.</title>
        <authorList>
            <person name="Anantharaman K."/>
            <person name="Brown C.T."/>
            <person name="Hug L.A."/>
            <person name="Sharon I."/>
            <person name="Castelle C.J."/>
            <person name="Probst A.J."/>
            <person name="Thomas B.C."/>
            <person name="Singh A."/>
            <person name="Wilkins M.J."/>
            <person name="Karaoz U."/>
            <person name="Brodie E.L."/>
            <person name="Williams K.H."/>
            <person name="Hubbard S.S."/>
            <person name="Banfield J.F."/>
        </authorList>
    </citation>
    <scope>NUCLEOTIDE SEQUENCE [LARGE SCALE GENOMIC DNA]</scope>
</reference>
<name>A0A1F7GTY0_9BACT</name>
<dbReference type="PANTHER" id="PTHR30012">
    <property type="entry name" value="GENERAL SECRETION PATHWAY PROTEIN"/>
    <property type="match status" value="1"/>
</dbReference>
<accession>A0A1F7GTY0</accession>
<dbReference type="Proteomes" id="UP000177026">
    <property type="component" value="Unassembled WGS sequence"/>
</dbReference>
<feature type="transmembrane region" description="Helical" evidence="7">
    <location>
        <begin position="322"/>
        <end position="346"/>
    </location>
</feature>
<dbReference type="InterPro" id="IPR018076">
    <property type="entry name" value="T2SS_GspF_dom"/>
</dbReference>
<feature type="transmembrane region" description="Helical" evidence="7">
    <location>
        <begin position="20"/>
        <end position="40"/>
    </location>
</feature>
<comment type="subcellular location">
    <subcellularLocation>
        <location evidence="1">Cell membrane</location>
        <topology evidence="1">Multi-pass membrane protein</topology>
    </subcellularLocation>
</comment>
<keyword evidence="3" id="KW-1003">Cell membrane</keyword>
<dbReference type="PANTHER" id="PTHR30012:SF0">
    <property type="entry name" value="TYPE II SECRETION SYSTEM PROTEIN F-RELATED"/>
    <property type="match status" value="1"/>
</dbReference>
<keyword evidence="4 7" id="KW-0812">Transmembrane</keyword>
<dbReference type="PRINTS" id="PR00812">
    <property type="entry name" value="BCTERIALGSPF"/>
</dbReference>
<evidence type="ECO:0000256" key="6">
    <source>
        <dbReference type="ARBA" id="ARBA00023136"/>
    </source>
</evidence>
<evidence type="ECO:0000313" key="9">
    <source>
        <dbReference type="EMBL" id="OGK22066.1"/>
    </source>
</evidence>
<keyword evidence="6 7" id="KW-0472">Membrane</keyword>
<evidence type="ECO:0000313" key="10">
    <source>
        <dbReference type="Proteomes" id="UP000177026"/>
    </source>
</evidence>